<evidence type="ECO:0000256" key="1">
    <source>
        <dbReference type="SAM" id="MobiDB-lite"/>
    </source>
</evidence>
<dbReference type="EMBL" id="PP951070">
    <property type="protein sequence ID" value="XCB06445.1"/>
    <property type="molecule type" value="Genomic_RNA"/>
</dbReference>
<name>A0AAU7YSV0_9VIRU</name>
<organism evidence="2">
    <name type="scientific">Conidiobolus taihushanensis virus 1</name>
    <dbReference type="NCBI Taxonomy" id="3229901"/>
    <lineage>
        <taxon>Viruses</taxon>
        <taxon>Riboviria</taxon>
    </lineage>
</organism>
<sequence length="244" mass="26845">MAAQQPAFPQIQPLPQPVAPLPAAQRADQASQDPRDANGFVIRLPTITQGVSHVLTTLGIVHDVAYTAVPGNQDLATVRAMEKPARRTHLVLTAIRLLFQQPNKPEAECLAAIGAPNNPIKLPCEYLVSLWSEQIREKTWVDALTQEEQVEFARRKNVRNAEYRACEQLRAQAAEAMRTYMAYLDRREANAQQNLSNWVDRHLPAIVNIPGAAPDPLVAQWNAFAQHANIPVNQMAGDGGGDGN</sequence>
<proteinExistence type="predicted"/>
<feature type="compositionally biased region" description="Low complexity" evidence="1">
    <location>
        <begin position="1"/>
        <end position="11"/>
    </location>
</feature>
<reference evidence="2" key="1">
    <citation type="submission" date="2024-06" db="EMBL/GenBank/DDBJ databases">
        <authorList>
            <person name="Yin Y."/>
            <person name="Huang B."/>
        </authorList>
    </citation>
    <scope>NUCLEOTIDE SEQUENCE</scope>
    <source>
        <strain evidence="2">RCEF7425</strain>
    </source>
</reference>
<feature type="region of interest" description="Disordered" evidence="1">
    <location>
        <begin position="1"/>
        <end position="34"/>
    </location>
</feature>
<accession>A0AAU7YSV0</accession>
<evidence type="ECO:0000313" key="2">
    <source>
        <dbReference type="EMBL" id="XCB06445.1"/>
    </source>
</evidence>
<protein>
    <submittedName>
        <fullName evidence="2">Capsid protein</fullName>
    </submittedName>
</protein>